<dbReference type="InterPro" id="IPR001463">
    <property type="entry name" value="Na/Ala_symport"/>
</dbReference>
<evidence type="ECO:0000256" key="6">
    <source>
        <dbReference type="ARBA" id="ARBA00022989"/>
    </source>
</evidence>
<dbReference type="NCBIfam" id="TIGR00835">
    <property type="entry name" value="agcS"/>
    <property type="match status" value="1"/>
</dbReference>
<feature type="transmembrane region" description="Helical" evidence="8">
    <location>
        <begin position="23"/>
        <end position="47"/>
    </location>
</feature>
<dbReference type="Pfam" id="PF01235">
    <property type="entry name" value="Na_Ala_symp"/>
    <property type="match status" value="1"/>
</dbReference>
<feature type="transmembrane region" description="Helical" evidence="8">
    <location>
        <begin position="157"/>
        <end position="176"/>
    </location>
</feature>
<dbReference type="AlphaFoldDB" id="A0A4V2QAQ4"/>
<accession>A0A4V2QAQ4</accession>
<feature type="transmembrane region" description="Helical" evidence="8">
    <location>
        <begin position="113"/>
        <end position="136"/>
    </location>
</feature>
<organism evidence="9 10">
    <name type="scientific">Allofournierella massiliensis</name>
    <dbReference type="NCBI Taxonomy" id="1650663"/>
    <lineage>
        <taxon>Bacteria</taxon>
        <taxon>Bacillati</taxon>
        <taxon>Bacillota</taxon>
        <taxon>Clostridia</taxon>
        <taxon>Eubacteriales</taxon>
        <taxon>Oscillospiraceae</taxon>
        <taxon>Allofournierella</taxon>
    </lineage>
</organism>
<keyword evidence="4 8" id="KW-1003">Cell membrane</keyword>
<feature type="transmembrane region" description="Helical" evidence="8">
    <location>
        <begin position="227"/>
        <end position="247"/>
    </location>
</feature>
<feature type="transmembrane region" description="Helical" evidence="8">
    <location>
        <begin position="196"/>
        <end position="215"/>
    </location>
</feature>
<dbReference type="OrthoDB" id="9804874at2"/>
<feature type="transmembrane region" description="Helical" evidence="8">
    <location>
        <begin position="418"/>
        <end position="438"/>
    </location>
</feature>
<feature type="transmembrane region" description="Helical" evidence="8">
    <location>
        <begin position="87"/>
        <end position="107"/>
    </location>
</feature>
<evidence type="ECO:0000256" key="4">
    <source>
        <dbReference type="ARBA" id="ARBA00022475"/>
    </source>
</evidence>
<evidence type="ECO:0000256" key="5">
    <source>
        <dbReference type="ARBA" id="ARBA00022692"/>
    </source>
</evidence>
<dbReference type="PANTHER" id="PTHR30330">
    <property type="entry name" value="AGSS FAMILY TRANSPORTER, SODIUM-ALANINE"/>
    <property type="match status" value="1"/>
</dbReference>
<dbReference type="PANTHER" id="PTHR30330:SF3">
    <property type="entry name" value="TRANSCRIPTIONAL REGULATOR, LRP FAMILY"/>
    <property type="match status" value="1"/>
</dbReference>
<comment type="subcellular location">
    <subcellularLocation>
        <location evidence="1 8">Cell membrane</location>
        <topology evidence="1 8">Multi-pass membrane protein</topology>
    </subcellularLocation>
</comment>
<evidence type="ECO:0000313" key="10">
    <source>
        <dbReference type="Proteomes" id="UP000295184"/>
    </source>
</evidence>
<dbReference type="GO" id="GO:0005886">
    <property type="term" value="C:plasma membrane"/>
    <property type="evidence" value="ECO:0007669"/>
    <property type="project" value="UniProtKB-SubCell"/>
</dbReference>
<dbReference type="GO" id="GO:0005283">
    <property type="term" value="F:amino acid:sodium symporter activity"/>
    <property type="evidence" value="ECO:0007669"/>
    <property type="project" value="InterPro"/>
</dbReference>
<evidence type="ECO:0000256" key="1">
    <source>
        <dbReference type="ARBA" id="ARBA00004651"/>
    </source>
</evidence>
<name>A0A4V2QAQ4_9FIRM</name>
<evidence type="ECO:0000256" key="2">
    <source>
        <dbReference type="ARBA" id="ARBA00009261"/>
    </source>
</evidence>
<evidence type="ECO:0000313" key="9">
    <source>
        <dbReference type="EMBL" id="TCL53372.1"/>
    </source>
</evidence>
<dbReference type="STRING" id="1650663.GCA_001486665_00541"/>
<dbReference type="EMBL" id="SLUM01000036">
    <property type="protein sequence ID" value="TCL53372.1"/>
    <property type="molecule type" value="Genomic_DNA"/>
</dbReference>
<reference evidence="9 10" key="1">
    <citation type="submission" date="2019-03" db="EMBL/GenBank/DDBJ databases">
        <title>Genomic Encyclopedia of Type Strains, Phase IV (KMG-IV): sequencing the most valuable type-strain genomes for metagenomic binning, comparative biology and taxonomic classification.</title>
        <authorList>
            <person name="Goeker M."/>
        </authorList>
    </citation>
    <scope>NUCLEOTIDE SEQUENCE [LARGE SCALE GENOMIC DNA]</scope>
    <source>
        <strain evidence="9 10">DSM 100451</strain>
    </source>
</reference>
<dbReference type="PROSITE" id="PS00873">
    <property type="entry name" value="NA_ALANINE_SYMP"/>
    <property type="match status" value="1"/>
</dbReference>
<feature type="transmembrane region" description="Helical" evidence="8">
    <location>
        <begin position="379"/>
        <end position="398"/>
    </location>
</feature>
<keyword evidence="7 8" id="KW-0472">Membrane</keyword>
<evidence type="ECO:0000256" key="7">
    <source>
        <dbReference type="ARBA" id="ARBA00023136"/>
    </source>
</evidence>
<proteinExistence type="inferred from homology"/>
<keyword evidence="6 8" id="KW-1133">Transmembrane helix</keyword>
<feature type="transmembrane region" description="Helical" evidence="8">
    <location>
        <begin position="444"/>
        <end position="462"/>
    </location>
</feature>
<keyword evidence="8" id="KW-0769">Symport</keyword>
<gene>
    <name evidence="9" type="ORF">EDD77_13611</name>
</gene>
<evidence type="ECO:0000256" key="8">
    <source>
        <dbReference type="RuleBase" id="RU363064"/>
    </source>
</evidence>
<keyword evidence="3 8" id="KW-0813">Transport</keyword>
<comment type="similarity">
    <text evidence="2 8">Belongs to the alanine or glycine:cation symporter (AGCS) (TC 2.A.25) family.</text>
</comment>
<dbReference type="PRINTS" id="PR00175">
    <property type="entry name" value="NAALASMPORT"/>
</dbReference>
<comment type="caution">
    <text evidence="9">The sequence shown here is derived from an EMBL/GenBank/DDBJ whole genome shotgun (WGS) entry which is preliminary data.</text>
</comment>
<evidence type="ECO:0000256" key="3">
    <source>
        <dbReference type="ARBA" id="ARBA00022448"/>
    </source>
</evidence>
<sequence length="483" mass="50823">MGNFMAEHFTGWLGWCNSLLSRFAWGPATLLLLAAAGLIFSVGTGFFQLRHLPLWWRSTLGASLSGQEKGKQPGTGGITGFQSACTALAATLGTGNIAGVATAIAAGGPGAVFWMWISAFFGTMTGYAENLLAGLYRGKNAKGEPIGGAMFYIEQGLGCRWLALLFSFFCILGSLGMGDMAQANSIASGLQDSFHIPPLFTGLVVAGAVGFTMLGGIRRVGQITERLVPFMAIGYTAAAVCVILVNWQRIPEVLHSILQQAFCWKSGLGGLTGYSVKQALQVGVARGVSSNEAGLGSSVLANSAAGSPPVVQGMWGIFEVAVDTLLMCTLTALAILCSGVYDPVVYSAALGTETFAGLPNGAALTADAFRSVLGPGGGMLIAISLVLFAFSTLLGWSYYGERAVEYLFGSGAIVPYKLLYLACIVIGCVTRLDLVWQISDTFNGLMVLPNLLAVLWLSPQIFGETYRFFHSKQRPDCTQSSPV</sequence>
<dbReference type="Proteomes" id="UP000295184">
    <property type="component" value="Unassembled WGS sequence"/>
</dbReference>
<keyword evidence="5 8" id="KW-0812">Transmembrane</keyword>
<protein>
    <submittedName>
        <fullName evidence="9">AGCS family alanine or glycine:cation symporter</fullName>
    </submittedName>
</protein>